<name>A0ABY4TSB0_9SPHN</name>
<evidence type="ECO:0008006" key="4">
    <source>
        <dbReference type="Google" id="ProtNLM"/>
    </source>
</evidence>
<reference evidence="2" key="1">
    <citation type="submission" date="2022-05" db="EMBL/GenBank/DDBJ databases">
        <title>Sphingomonas sp. strain RMG20 Genome sequencing and assembly.</title>
        <authorList>
            <person name="Kim I."/>
        </authorList>
    </citation>
    <scope>NUCLEOTIDE SEQUENCE</scope>
    <source>
        <strain evidence="2">RMG20</strain>
    </source>
</reference>
<organism evidence="2 3">
    <name type="scientific">Sphingomonas donggukensis</name>
    <dbReference type="NCBI Taxonomy" id="2949093"/>
    <lineage>
        <taxon>Bacteria</taxon>
        <taxon>Pseudomonadati</taxon>
        <taxon>Pseudomonadota</taxon>
        <taxon>Alphaproteobacteria</taxon>
        <taxon>Sphingomonadales</taxon>
        <taxon>Sphingomonadaceae</taxon>
        <taxon>Sphingomonas</taxon>
    </lineage>
</organism>
<dbReference type="Proteomes" id="UP001055580">
    <property type="component" value="Chromosome"/>
</dbReference>
<evidence type="ECO:0000313" key="2">
    <source>
        <dbReference type="EMBL" id="URW74695.1"/>
    </source>
</evidence>
<protein>
    <recommendedName>
        <fullName evidence="4">Lipoprotein</fullName>
    </recommendedName>
</protein>
<proteinExistence type="predicted"/>
<keyword evidence="1" id="KW-0732">Signal</keyword>
<feature type="chain" id="PRO_5047036663" description="Lipoprotein" evidence="1">
    <location>
        <begin position="20"/>
        <end position="137"/>
    </location>
</feature>
<dbReference type="RefSeq" id="WP_250749493.1">
    <property type="nucleotide sequence ID" value="NZ_CP098401.1"/>
</dbReference>
<evidence type="ECO:0000256" key="1">
    <source>
        <dbReference type="SAM" id="SignalP"/>
    </source>
</evidence>
<feature type="signal peptide" evidence="1">
    <location>
        <begin position="1"/>
        <end position="19"/>
    </location>
</feature>
<keyword evidence="3" id="KW-1185">Reference proteome</keyword>
<sequence length="137" mass="15072">MRIAYPILAGLLLAGCAMSAEEASRQAASDARDQAKLDKRLAGYTPGQPQSCIQPYRAQQQEIFGDTLVYRDGRRLYVNKTTGGCFGLRRDDIVVTRSFSGQFCRGDIVRTVDRTNSFPSGTCSFGDFVPYTKDGRG</sequence>
<dbReference type="PROSITE" id="PS51257">
    <property type="entry name" value="PROKAR_LIPOPROTEIN"/>
    <property type="match status" value="1"/>
</dbReference>
<evidence type="ECO:0000313" key="3">
    <source>
        <dbReference type="Proteomes" id="UP001055580"/>
    </source>
</evidence>
<gene>
    <name evidence="2" type="ORF">M9980_08905</name>
</gene>
<dbReference type="EMBL" id="CP098401">
    <property type="protein sequence ID" value="URW74695.1"/>
    <property type="molecule type" value="Genomic_DNA"/>
</dbReference>
<accession>A0ABY4TSB0</accession>